<keyword evidence="1" id="KW-1133">Transmembrane helix</keyword>
<keyword evidence="3" id="KW-1185">Reference proteome</keyword>
<accession>A0AA37M8T5</accession>
<feature type="transmembrane region" description="Helical" evidence="1">
    <location>
        <begin position="37"/>
        <end position="57"/>
    </location>
</feature>
<dbReference type="Proteomes" id="UP001055286">
    <property type="component" value="Unassembled WGS sequence"/>
</dbReference>
<evidence type="ECO:0000313" key="3">
    <source>
        <dbReference type="Proteomes" id="UP001055286"/>
    </source>
</evidence>
<comment type="caution">
    <text evidence="2">The sequence shown here is derived from an EMBL/GenBank/DDBJ whole genome shotgun (WGS) entry which is preliminary data.</text>
</comment>
<keyword evidence="1" id="KW-0472">Membrane</keyword>
<proteinExistence type="predicted"/>
<evidence type="ECO:0000256" key="1">
    <source>
        <dbReference type="SAM" id="Phobius"/>
    </source>
</evidence>
<feature type="transmembrane region" description="Helical" evidence="1">
    <location>
        <begin position="69"/>
        <end position="91"/>
    </location>
</feature>
<evidence type="ECO:0000313" key="2">
    <source>
        <dbReference type="EMBL" id="GJD66517.1"/>
    </source>
</evidence>
<sequence>MFSEGLRGRLTRISATSVDLDAVGSALTATGWSPARLLAGVVAVVVASLAAHVVAARSVGAVIDRRDRWITCSLLTAAFALGAGLIAASFVSGEAEYQPGDTLAAMGLALVA</sequence>
<dbReference type="EMBL" id="BPQJ01000068">
    <property type="protein sequence ID" value="GJD66517.1"/>
    <property type="molecule type" value="Genomic_DNA"/>
</dbReference>
<protein>
    <submittedName>
        <fullName evidence="2">Uncharacterized protein</fullName>
    </submittedName>
</protein>
<dbReference type="AlphaFoldDB" id="A0AA37M8T5"/>
<gene>
    <name evidence="2" type="ORF">MPEAHAMD_6715</name>
</gene>
<name>A0AA37M8T5_9HYPH</name>
<organism evidence="2 3">
    <name type="scientific">Methylobacterium frigidaeris</name>
    <dbReference type="NCBI Taxonomy" id="2038277"/>
    <lineage>
        <taxon>Bacteria</taxon>
        <taxon>Pseudomonadati</taxon>
        <taxon>Pseudomonadota</taxon>
        <taxon>Alphaproteobacteria</taxon>
        <taxon>Hyphomicrobiales</taxon>
        <taxon>Methylobacteriaceae</taxon>
        <taxon>Methylobacterium</taxon>
    </lineage>
</organism>
<keyword evidence="1" id="KW-0812">Transmembrane</keyword>
<reference evidence="2" key="1">
    <citation type="journal article" date="2016" name="Front. Microbiol.">
        <title>Genome Sequence of the Piezophilic, Mesophilic Sulfate-Reducing Bacterium Desulfovibrio indicus J2T.</title>
        <authorList>
            <person name="Cao J."/>
            <person name="Maignien L."/>
            <person name="Shao Z."/>
            <person name="Alain K."/>
            <person name="Jebbar M."/>
        </authorList>
    </citation>
    <scope>NUCLEOTIDE SEQUENCE</scope>
    <source>
        <strain evidence="2">JCM 32048</strain>
    </source>
</reference>
<reference evidence="2" key="2">
    <citation type="submission" date="2021-08" db="EMBL/GenBank/DDBJ databases">
        <authorList>
            <person name="Tani A."/>
            <person name="Ola A."/>
            <person name="Ogura Y."/>
            <person name="Katsura K."/>
            <person name="Hayashi T."/>
        </authorList>
    </citation>
    <scope>NUCLEOTIDE SEQUENCE</scope>
    <source>
        <strain evidence="2">JCM 32048</strain>
    </source>
</reference>